<dbReference type="InterPro" id="IPR001254">
    <property type="entry name" value="Trypsin_dom"/>
</dbReference>
<dbReference type="Pfam" id="PF00089">
    <property type="entry name" value="Trypsin"/>
    <property type="match status" value="1"/>
</dbReference>
<evidence type="ECO:0000256" key="6">
    <source>
        <dbReference type="RuleBase" id="RU363034"/>
    </source>
</evidence>
<evidence type="ECO:0000256" key="2">
    <source>
        <dbReference type="ARBA" id="ARBA00022670"/>
    </source>
</evidence>
<evidence type="ECO:0000256" key="1">
    <source>
        <dbReference type="ARBA" id="ARBA00009228"/>
    </source>
</evidence>
<dbReference type="CDD" id="cd00190">
    <property type="entry name" value="Tryp_SPc"/>
    <property type="match status" value="1"/>
</dbReference>
<sequence length="236" mass="25879">IAWAQEDENKIIGGYDCAPHSQPWQAAVQTTLGQLRCGGTLLSDRWVLTAAHCAYPFLRVSLGKHDLRWWEPTEQRRLVVRQIPHPSYNPRTQDSDLMLLRLDRPVQLTPAVQPLGLSPDCAAPGTPCRVSGWGTISSPLVRYPDILQCVNIQIVSDKACQGAYPGGITPSMVCAGDWQGGKDSCQGDSGGPLVCRGKLQGLVSWGLEQCGLSNHPGVYTNLCKFTRWIQNTMRGK</sequence>
<dbReference type="InterPro" id="IPR009003">
    <property type="entry name" value="Peptidase_S1_PA"/>
</dbReference>
<keyword evidence="2 6" id="KW-0645">Protease</keyword>
<dbReference type="GO" id="GO:0030141">
    <property type="term" value="C:secretory granule"/>
    <property type="evidence" value="ECO:0000318"/>
    <property type="project" value="GO_Central"/>
</dbReference>
<reference evidence="8 9" key="1">
    <citation type="journal article" date="2008" name="Nature">
        <title>Genome analysis of the platypus reveals unique signatures of evolution.</title>
        <authorList>
            <person name="Warren W.C."/>
            <person name="Hillier L.W."/>
            <person name="Marshall Graves J.A."/>
            <person name="Birney E."/>
            <person name="Ponting C.P."/>
            <person name="Grutzner F."/>
            <person name="Belov K."/>
            <person name="Miller W."/>
            <person name="Clarke L."/>
            <person name="Chinwalla A.T."/>
            <person name="Yang S.P."/>
            <person name="Heger A."/>
            <person name="Locke D.P."/>
            <person name="Miethke P."/>
            <person name="Waters P.D."/>
            <person name="Veyrunes F."/>
            <person name="Fulton L."/>
            <person name="Fulton B."/>
            <person name="Graves T."/>
            <person name="Wallis J."/>
            <person name="Puente X.S."/>
            <person name="Lopez-Otin C."/>
            <person name="Ordonez G.R."/>
            <person name="Eichler E.E."/>
            <person name="Chen L."/>
            <person name="Cheng Z."/>
            <person name="Deakin J.E."/>
            <person name="Alsop A."/>
            <person name="Thompson K."/>
            <person name="Kirby P."/>
            <person name="Papenfuss A.T."/>
            <person name="Wakefield M.J."/>
            <person name="Olender T."/>
            <person name="Lancet D."/>
            <person name="Huttley G.A."/>
            <person name="Smit A.F."/>
            <person name="Pask A."/>
            <person name="Temple-Smith P."/>
            <person name="Batzer M.A."/>
            <person name="Walker J.A."/>
            <person name="Konkel M.K."/>
            <person name="Harris R.S."/>
            <person name="Whittington C.M."/>
            <person name="Wong E.S."/>
            <person name="Gemmell N.J."/>
            <person name="Buschiazzo E."/>
            <person name="Vargas Jentzsch I.M."/>
            <person name="Merkel A."/>
            <person name="Schmitz J."/>
            <person name="Zemann A."/>
            <person name="Churakov G."/>
            <person name="Kriegs J.O."/>
            <person name="Brosius J."/>
            <person name="Murchison E.P."/>
            <person name="Sachidanandam R."/>
            <person name="Smith C."/>
            <person name="Hannon G.J."/>
            <person name="Tsend-Ayush E."/>
            <person name="McMillan D."/>
            <person name="Attenborough R."/>
            <person name="Rens W."/>
            <person name="Ferguson-Smith M."/>
            <person name="Lefevre C.M."/>
            <person name="Sharp J.A."/>
            <person name="Nicholas K.R."/>
            <person name="Ray D.A."/>
            <person name="Kube M."/>
            <person name="Reinhardt R."/>
            <person name="Pringle T.H."/>
            <person name="Taylor J."/>
            <person name="Jones R.C."/>
            <person name="Nixon B."/>
            <person name="Dacheux J.L."/>
            <person name="Niwa H."/>
            <person name="Sekita Y."/>
            <person name="Huang X."/>
            <person name="Stark A."/>
            <person name="Kheradpour P."/>
            <person name="Kellis M."/>
            <person name="Flicek P."/>
            <person name="Chen Y."/>
            <person name="Webber C."/>
            <person name="Hardison R."/>
            <person name="Nelson J."/>
            <person name="Hallsworth-Pepin K."/>
            <person name="Delehaunty K."/>
            <person name="Markovic C."/>
            <person name="Minx P."/>
            <person name="Feng Y."/>
            <person name="Kremitzki C."/>
            <person name="Mitreva M."/>
            <person name="Glasscock J."/>
            <person name="Wylie T."/>
            <person name="Wohldmann P."/>
            <person name="Thiru P."/>
            <person name="Nhan M.N."/>
            <person name="Pohl C.S."/>
            <person name="Smith S.M."/>
            <person name="Hou S."/>
            <person name="Nefedov M."/>
            <person name="de Jong P.J."/>
            <person name="Renfree M.B."/>
            <person name="Mardis E.R."/>
            <person name="Wilson R.K."/>
        </authorList>
    </citation>
    <scope>NUCLEOTIDE SEQUENCE [LARGE SCALE GENOMIC DNA]</scope>
    <source>
        <strain evidence="8 9">Glennie</strain>
    </source>
</reference>
<keyword evidence="3 6" id="KW-0378">Hydrolase</keyword>
<dbReference type="InParanoid" id="F6PGC6"/>
<dbReference type="FunFam" id="2.40.10.10:FF:000021">
    <property type="entry name" value="Kallikrein 1"/>
    <property type="match status" value="1"/>
</dbReference>
<reference evidence="8" key="2">
    <citation type="submission" date="2025-08" db="UniProtKB">
        <authorList>
            <consortium name="Ensembl"/>
        </authorList>
    </citation>
    <scope>IDENTIFICATION</scope>
    <source>
        <strain evidence="8">Glennie</strain>
    </source>
</reference>
<dbReference type="InterPro" id="IPR043504">
    <property type="entry name" value="Peptidase_S1_PA_chymotrypsin"/>
</dbReference>
<evidence type="ECO:0000313" key="8">
    <source>
        <dbReference type="Ensembl" id="ENSOANP00000010185.2"/>
    </source>
</evidence>
<protein>
    <submittedName>
        <fullName evidence="8">Kallikrein related peptidase 14</fullName>
    </submittedName>
</protein>
<keyword evidence="5" id="KW-1015">Disulfide bond</keyword>
<dbReference type="PANTHER" id="PTHR24271">
    <property type="entry name" value="KALLIKREIN-RELATED"/>
    <property type="match status" value="1"/>
</dbReference>
<evidence type="ECO:0000259" key="7">
    <source>
        <dbReference type="PROSITE" id="PS50240"/>
    </source>
</evidence>
<dbReference type="PANTHER" id="PTHR24271:SF48">
    <property type="entry name" value="KALLIKREIN-14"/>
    <property type="match status" value="1"/>
</dbReference>
<dbReference type="InterPro" id="IPR001314">
    <property type="entry name" value="Peptidase_S1A"/>
</dbReference>
<dbReference type="MEROPS" id="S01.029"/>
<keyword evidence="9" id="KW-1185">Reference proteome</keyword>
<dbReference type="FunFam" id="2.40.10.10:FF:000010">
    <property type="entry name" value="Kallikrein related peptidase 11"/>
    <property type="match status" value="1"/>
</dbReference>
<feature type="domain" description="Peptidase S1" evidence="7">
    <location>
        <begin position="11"/>
        <end position="234"/>
    </location>
</feature>
<dbReference type="Bgee" id="ENSOANG00000006379">
    <property type="expression patterns" value="Expressed in testis"/>
</dbReference>
<dbReference type="GO" id="GO:0051604">
    <property type="term" value="P:protein maturation"/>
    <property type="evidence" value="ECO:0000318"/>
    <property type="project" value="GO_Central"/>
</dbReference>
<evidence type="ECO:0000313" key="9">
    <source>
        <dbReference type="Proteomes" id="UP000002279"/>
    </source>
</evidence>
<dbReference type="PRINTS" id="PR00722">
    <property type="entry name" value="CHYMOTRYPSIN"/>
</dbReference>
<name>F6PGC6_ORNAN</name>
<dbReference type="GeneTree" id="ENSGT01020000230389"/>
<dbReference type="GO" id="GO:0005615">
    <property type="term" value="C:extracellular space"/>
    <property type="evidence" value="ECO:0000318"/>
    <property type="project" value="GO_Central"/>
</dbReference>
<evidence type="ECO:0000256" key="3">
    <source>
        <dbReference type="ARBA" id="ARBA00022801"/>
    </source>
</evidence>
<reference evidence="8" key="3">
    <citation type="submission" date="2025-09" db="UniProtKB">
        <authorList>
            <consortium name="Ensembl"/>
        </authorList>
    </citation>
    <scope>IDENTIFICATION</scope>
    <source>
        <strain evidence="8">Glennie</strain>
    </source>
</reference>
<dbReference type="SUPFAM" id="SSF50494">
    <property type="entry name" value="Trypsin-like serine proteases"/>
    <property type="match status" value="1"/>
</dbReference>
<dbReference type="OMA" id="CKYQTWI"/>
<proteinExistence type="inferred from homology"/>
<dbReference type="SMART" id="SM00020">
    <property type="entry name" value="Tryp_SPc"/>
    <property type="match status" value="1"/>
</dbReference>
<dbReference type="STRING" id="9258.ENSOANP00000010185"/>
<dbReference type="PROSITE" id="PS50240">
    <property type="entry name" value="TRYPSIN_DOM"/>
    <property type="match status" value="1"/>
</dbReference>
<dbReference type="eggNOG" id="KOG3627">
    <property type="taxonomic scope" value="Eukaryota"/>
</dbReference>
<dbReference type="Gene3D" id="2.40.10.10">
    <property type="entry name" value="Trypsin-like serine proteases"/>
    <property type="match status" value="2"/>
</dbReference>
<dbReference type="AlphaFoldDB" id="F6PGC6"/>
<evidence type="ECO:0000256" key="4">
    <source>
        <dbReference type="ARBA" id="ARBA00022825"/>
    </source>
</evidence>
<organism evidence="8 9">
    <name type="scientific">Ornithorhynchus anatinus</name>
    <name type="common">Duckbill platypus</name>
    <dbReference type="NCBI Taxonomy" id="9258"/>
    <lineage>
        <taxon>Eukaryota</taxon>
        <taxon>Metazoa</taxon>
        <taxon>Chordata</taxon>
        <taxon>Craniata</taxon>
        <taxon>Vertebrata</taxon>
        <taxon>Euteleostomi</taxon>
        <taxon>Mammalia</taxon>
        <taxon>Monotremata</taxon>
        <taxon>Ornithorhynchidae</taxon>
        <taxon>Ornithorhynchus</taxon>
    </lineage>
</organism>
<dbReference type="InterPro" id="IPR033116">
    <property type="entry name" value="TRYPSIN_SER"/>
</dbReference>
<dbReference type="Ensembl" id="ENSOANT00000010187.3">
    <property type="protein sequence ID" value="ENSOANP00000010185.2"/>
    <property type="gene ID" value="ENSOANG00000006379.3"/>
</dbReference>
<keyword evidence="4 6" id="KW-0720">Serine protease</keyword>
<evidence type="ECO:0000256" key="5">
    <source>
        <dbReference type="ARBA" id="ARBA00023157"/>
    </source>
</evidence>
<dbReference type="GO" id="GO:0004252">
    <property type="term" value="F:serine-type endopeptidase activity"/>
    <property type="evidence" value="ECO:0000318"/>
    <property type="project" value="GO_Central"/>
</dbReference>
<dbReference type="InterPro" id="IPR018114">
    <property type="entry name" value="TRYPSIN_HIS"/>
</dbReference>
<accession>F6PGC6</accession>
<comment type="similarity">
    <text evidence="1">Belongs to the peptidase S1 family. Snake venom subfamily.</text>
</comment>
<dbReference type="GO" id="GO:0006508">
    <property type="term" value="P:proteolysis"/>
    <property type="evidence" value="ECO:0007669"/>
    <property type="project" value="UniProtKB-KW"/>
</dbReference>
<gene>
    <name evidence="8" type="primary">KLK14</name>
</gene>
<dbReference type="Proteomes" id="UP000002279">
    <property type="component" value="Chromosome 5"/>
</dbReference>
<dbReference type="FunCoup" id="F6PGC6">
    <property type="interactions" value="60"/>
</dbReference>
<dbReference type="HOGENOM" id="CLU_006842_13_1_1"/>
<dbReference type="PROSITE" id="PS00135">
    <property type="entry name" value="TRYPSIN_SER"/>
    <property type="match status" value="1"/>
</dbReference>
<dbReference type="PROSITE" id="PS00134">
    <property type="entry name" value="TRYPSIN_HIS"/>
    <property type="match status" value="1"/>
</dbReference>